<gene>
    <name evidence="3" type="ORF">SAMN06296427_104204</name>
</gene>
<name>A0A1W2AIP0_9FLAO</name>
<organism evidence="3 4">
    <name type="scientific">Moheibacter sediminis</name>
    <dbReference type="NCBI Taxonomy" id="1434700"/>
    <lineage>
        <taxon>Bacteria</taxon>
        <taxon>Pseudomonadati</taxon>
        <taxon>Bacteroidota</taxon>
        <taxon>Flavobacteriia</taxon>
        <taxon>Flavobacteriales</taxon>
        <taxon>Weeksellaceae</taxon>
        <taxon>Moheibacter</taxon>
    </lineage>
</organism>
<feature type="signal peptide" evidence="2">
    <location>
        <begin position="1"/>
        <end position="20"/>
    </location>
</feature>
<evidence type="ECO:0000313" key="3">
    <source>
        <dbReference type="EMBL" id="SMC60547.1"/>
    </source>
</evidence>
<keyword evidence="2" id="KW-0732">Signal</keyword>
<evidence type="ECO:0000256" key="2">
    <source>
        <dbReference type="SAM" id="SignalP"/>
    </source>
</evidence>
<feature type="region of interest" description="Disordered" evidence="1">
    <location>
        <begin position="25"/>
        <end position="45"/>
    </location>
</feature>
<evidence type="ECO:0000313" key="4">
    <source>
        <dbReference type="Proteomes" id="UP000192393"/>
    </source>
</evidence>
<dbReference type="AlphaFoldDB" id="A0A1W2AIP0"/>
<protein>
    <submittedName>
        <fullName evidence="3">Uncharacterized protein</fullName>
    </submittedName>
</protein>
<dbReference type="Proteomes" id="UP000192393">
    <property type="component" value="Unassembled WGS sequence"/>
</dbReference>
<sequence length="193" mass="21334">MKTLKISSLFLSLFLLFACSKQNPTEENESKSKSKMDSTPPSNLISLNTAKEQLDNYNEAHPLEVGSEYAVRTWISIEELKAYIAYIEKESTGKGIEVSGIDFIHTQYKEAAPGSPNPNNTVYDLTLMLAPTYAKENGNVAFDPIYSEQGKPKDLKDLFEEIKLDSLLGSSPGSSIANGLQTCPNYCFHTPKP</sequence>
<dbReference type="STRING" id="1434700.SAMN06296427_104204"/>
<proteinExistence type="predicted"/>
<dbReference type="RefSeq" id="WP_084017115.1">
    <property type="nucleotide sequence ID" value="NZ_FWXS01000004.1"/>
</dbReference>
<dbReference type="PROSITE" id="PS51257">
    <property type="entry name" value="PROKAR_LIPOPROTEIN"/>
    <property type="match status" value="1"/>
</dbReference>
<feature type="chain" id="PRO_5013184562" evidence="2">
    <location>
        <begin position="21"/>
        <end position="193"/>
    </location>
</feature>
<keyword evidence="4" id="KW-1185">Reference proteome</keyword>
<accession>A0A1W2AIP0</accession>
<evidence type="ECO:0000256" key="1">
    <source>
        <dbReference type="SAM" id="MobiDB-lite"/>
    </source>
</evidence>
<dbReference type="EMBL" id="FWXS01000004">
    <property type="protein sequence ID" value="SMC60547.1"/>
    <property type="molecule type" value="Genomic_DNA"/>
</dbReference>
<dbReference type="OrthoDB" id="1201629at2"/>
<reference evidence="3 4" key="1">
    <citation type="submission" date="2017-04" db="EMBL/GenBank/DDBJ databases">
        <authorList>
            <person name="Afonso C.L."/>
            <person name="Miller P.J."/>
            <person name="Scott M.A."/>
            <person name="Spackman E."/>
            <person name="Goraichik I."/>
            <person name="Dimitrov K.M."/>
            <person name="Suarez D.L."/>
            <person name="Swayne D.E."/>
        </authorList>
    </citation>
    <scope>NUCLEOTIDE SEQUENCE [LARGE SCALE GENOMIC DNA]</scope>
    <source>
        <strain evidence="3 4">CGMCC 1.12708</strain>
    </source>
</reference>